<comment type="caution">
    <text evidence="1">The sequence shown here is derived from an EMBL/GenBank/DDBJ whole genome shotgun (WGS) entry which is preliminary data.</text>
</comment>
<name>A0ABT5NGX0_9PSED</name>
<gene>
    <name evidence="1" type="ORF">M5G21_18570</name>
</gene>
<sequence length="415" mass="45397">MSTHNAGQSSANGPQGPGGSLAIDAPIVVDALPDGLVPVQFYFSDLQLLIPTPWAFLPGPGRDQYVVFEWSVRGARPVDTPPVLLPNPMTAADFPYPMQIPQAFLLNSAIIDLTFRIHNGTPNSPSVDSSEVVTIRIDRDAPGGGALLPPAIFPIDPITEAYLVANPLVPMEIPQGYLGREVGDQVPMYFSDMNILPTGAPTLVSAPLASATGRIFVNVPSEVFRRFPGALWIFCFYRLQDRAGNINPMFSLVAQVRLQTDLPPSNYPRPRFPQSELHPNGYLTCSTQPPIWFGVEVFIAPHADIRSGDLITLRFQGYGLYPDVNPDPNIVETLTHYWDEVSDASGYAFWILDVERLIRPLKKNAGGEAHYTVSRGGVIIGRSASRYVPFDRVVNTSPPPPNPIYCWIDGNGPEP</sequence>
<evidence type="ECO:0000313" key="2">
    <source>
        <dbReference type="Proteomes" id="UP001148189"/>
    </source>
</evidence>
<dbReference type="EMBL" id="JAMDHD010000029">
    <property type="protein sequence ID" value="MDD0986965.1"/>
    <property type="molecule type" value="Genomic_DNA"/>
</dbReference>
<reference evidence="1" key="1">
    <citation type="submission" date="2022-05" db="EMBL/GenBank/DDBJ databases">
        <title>Novel Pseudomonas spp. Isolated from a Rainbow Trout Aquaculture Facility.</title>
        <authorList>
            <person name="Testerman T."/>
            <person name="Graf J."/>
        </authorList>
    </citation>
    <scope>NUCLEOTIDE SEQUENCE</scope>
    <source>
        <strain evidence="1">ID1050</strain>
    </source>
</reference>
<protein>
    <submittedName>
        <fullName evidence="1">Uncharacterized protein</fullName>
    </submittedName>
</protein>
<evidence type="ECO:0000313" key="1">
    <source>
        <dbReference type="EMBL" id="MDD0986965.1"/>
    </source>
</evidence>
<accession>A0ABT5NGX0</accession>
<organism evidence="1 2">
    <name type="scientific">Pseudomonas shahriarae</name>
    <dbReference type="NCBI Taxonomy" id="2745512"/>
    <lineage>
        <taxon>Bacteria</taxon>
        <taxon>Pseudomonadati</taxon>
        <taxon>Pseudomonadota</taxon>
        <taxon>Gammaproteobacteria</taxon>
        <taxon>Pseudomonadales</taxon>
        <taxon>Pseudomonadaceae</taxon>
        <taxon>Pseudomonas</taxon>
    </lineage>
</organism>
<proteinExistence type="predicted"/>
<dbReference type="Proteomes" id="UP001148189">
    <property type="component" value="Unassembled WGS sequence"/>
</dbReference>
<dbReference type="RefSeq" id="WP_273865676.1">
    <property type="nucleotide sequence ID" value="NZ_JAMDHD010000029.1"/>
</dbReference>
<keyword evidence="2" id="KW-1185">Reference proteome</keyword>